<reference evidence="3 5" key="1">
    <citation type="submission" date="2016-06" db="EMBL/GenBank/DDBJ databases">
        <title>Complete genome sequence of Streptomyces griseochromogenes ATCC 14511, the Blasticidin S producer.</title>
        <authorList>
            <person name="Wu L."/>
        </authorList>
    </citation>
    <scope>NUCLEOTIDE SEQUENCE [LARGE SCALE GENOMIC DNA]</scope>
    <source>
        <strain evidence="3 5">ATCC 14511</strain>
    </source>
</reference>
<dbReference type="EMBL" id="CP016279">
    <property type="protein sequence ID" value="ANP53179.1"/>
    <property type="molecule type" value="Genomic_DNA"/>
</dbReference>
<evidence type="ECO:0000313" key="4">
    <source>
        <dbReference type="EMBL" id="MBP2053874.1"/>
    </source>
</evidence>
<name>A0A1B1B2Y2_9ACTN</name>
<accession>A0A1B1B2Y2</accession>
<dbReference type="Proteomes" id="UP001519309">
    <property type="component" value="Unassembled WGS sequence"/>
</dbReference>
<evidence type="ECO:0000256" key="2">
    <source>
        <dbReference type="SAM" id="Phobius"/>
    </source>
</evidence>
<reference evidence="4 6" key="2">
    <citation type="submission" date="2021-03" db="EMBL/GenBank/DDBJ databases">
        <title>Genomic Encyclopedia of Type Strains, Phase IV (KMG-IV): sequencing the most valuable type-strain genomes for metagenomic binning, comparative biology and taxonomic classification.</title>
        <authorList>
            <person name="Goeker M."/>
        </authorList>
    </citation>
    <scope>NUCLEOTIDE SEQUENCE [LARGE SCALE GENOMIC DNA]</scope>
    <source>
        <strain evidence="4 6">DSM 40499</strain>
    </source>
</reference>
<feature type="region of interest" description="Disordered" evidence="1">
    <location>
        <begin position="1"/>
        <end position="21"/>
    </location>
</feature>
<feature type="transmembrane region" description="Helical" evidence="2">
    <location>
        <begin position="101"/>
        <end position="120"/>
    </location>
</feature>
<evidence type="ECO:0000313" key="5">
    <source>
        <dbReference type="Proteomes" id="UP000092659"/>
    </source>
</evidence>
<organism evidence="3 5">
    <name type="scientific">Streptomyces griseochromogenes</name>
    <dbReference type="NCBI Taxonomy" id="68214"/>
    <lineage>
        <taxon>Bacteria</taxon>
        <taxon>Bacillati</taxon>
        <taxon>Actinomycetota</taxon>
        <taxon>Actinomycetes</taxon>
        <taxon>Kitasatosporales</taxon>
        <taxon>Streptomycetaceae</taxon>
        <taxon>Streptomyces</taxon>
    </lineage>
</organism>
<dbReference type="OrthoDB" id="164118at2"/>
<sequence>MRNITGSAILITGGDHGTGREPAEEALKRRTERVYAGKGVPAAVHAVRRPHGSFAAGALVIAAGGYESTPVERHCREGPRSGPAFGPCRVGSRMGPMPLPVAPGLLNVVWTFAVAALVLARRQLPARAALDVPTAPAVVGPGPLTVVAPSAVPGPTPSK</sequence>
<dbReference type="AlphaFoldDB" id="A0A1B1B2Y2"/>
<dbReference type="STRING" id="68214.AVL59_29850"/>
<keyword evidence="2" id="KW-0472">Membrane</keyword>
<proteinExistence type="predicted"/>
<protein>
    <submittedName>
        <fullName evidence="4">Metal-binding membrane protein</fullName>
    </submittedName>
</protein>
<dbReference type="KEGG" id="sgs:AVL59_29850"/>
<dbReference type="Proteomes" id="UP000092659">
    <property type="component" value="Chromosome"/>
</dbReference>
<evidence type="ECO:0000313" key="6">
    <source>
        <dbReference type="Proteomes" id="UP001519309"/>
    </source>
</evidence>
<dbReference type="EMBL" id="JAGGLP010000018">
    <property type="protein sequence ID" value="MBP2053874.1"/>
    <property type="molecule type" value="Genomic_DNA"/>
</dbReference>
<evidence type="ECO:0000313" key="3">
    <source>
        <dbReference type="EMBL" id="ANP53179.1"/>
    </source>
</evidence>
<dbReference type="RefSeq" id="WP_067310560.1">
    <property type="nucleotide sequence ID" value="NZ_CP016279.1"/>
</dbReference>
<keyword evidence="2" id="KW-0812">Transmembrane</keyword>
<keyword evidence="2" id="KW-1133">Transmembrane helix</keyword>
<evidence type="ECO:0000256" key="1">
    <source>
        <dbReference type="SAM" id="MobiDB-lite"/>
    </source>
</evidence>
<gene>
    <name evidence="3" type="ORF">AVL59_29850</name>
    <name evidence="4" type="ORF">J2Z21_006876</name>
</gene>
<keyword evidence="6" id="KW-1185">Reference proteome</keyword>